<proteinExistence type="predicted"/>
<protein>
    <submittedName>
        <fullName evidence="1">Cupin domain-containing protein</fullName>
    </submittedName>
</protein>
<dbReference type="InterPro" id="IPR014710">
    <property type="entry name" value="RmlC-like_jellyroll"/>
</dbReference>
<evidence type="ECO:0000313" key="1">
    <source>
        <dbReference type="EMBL" id="MBM7129047.1"/>
    </source>
</evidence>
<name>A0ABS2KD10_9GAMM</name>
<dbReference type="SUPFAM" id="SSF51182">
    <property type="entry name" value="RmlC-like cupins"/>
    <property type="match status" value="1"/>
</dbReference>
<sequence>MLTLFHASCSEDVHYPTWEMHPHGDELLILLSGSLSVEFRDSGRVEASLLQPQAAFIVPSGDWHRLIVHESSTLIAITLGHQTVHEAD</sequence>
<keyword evidence="2" id="KW-1185">Reference proteome</keyword>
<accession>A0ABS2KD10</accession>
<comment type="caution">
    <text evidence="1">The sequence shown here is derived from an EMBL/GenBank/DDBJ whole genome shotgun (WGS) entry which is preliminary data.</text>
</comment>
<evidence type="ECO:0000313" key="2">
    <source>
        <dbReference type="Proteomes" id="UP001430193"/>
    </source>
</evidence>
<reference evidence="1" key="1">
    <citation type="submission" date="2020-10" db="EMBL/GenBank/DDBJ databases">
        <title>Phylogeny of dyella-like bacteria.</title>
        <authorList>
            <person name="Fu J."/>
        </authorList>
    </citation>
    <scope>NUCLEOTIDE SEQUENCE</scope>
    <source>
        <strain evidence="1">DHON07</strain>
    </source>
</reference>
<organism evidence="1 2">
    <name type="scientific">Dyella mobilis</name>
    <dbReference type="NCBI Taxonomy" id="1849582"/>
    <lineage>
        <taxon>Bacteria</taxon>
        <taxon>Pseudomonadati</taxon>
        <taxon>Pseudomonadota</taxon>
        <taxon>Gammaproteobacteria</taxon>
        <taxon>Lysobacterales</taxon>
        <taxon>Rhodanobacteraceae</taxon>
        <taxon>Dyella</taxon>
    </lineage>
</organism>
<dbReference type="EMBL" id="JADIKF010000036">
    <property type="protein sequence ID" value="MBM7129047.1"/>
    <property type="molecule type" value="Genomic_DNA"/>
</dbReference>
<gene>
    <name evidence="1" type="ORF">ISS99_05895</name>
</gene>
<dbReference type="RefSeq" id="WP_204630658.1">
    <property type="nucleotide sequence ID" value="NZ_BSOC01000007.1"/>
</dbReference>
<dbReference type="Gene3D" id="2.60.120.10">
    <property type="entry name" value="Jelly Rolls"/>
    <property type="match status" value="1"/>
</dbReference>
<dbReference type="InterPro" id="IPR011051">
    <property type="entry name" value="RmlC_Cupin_sf"/>
</dbReference>
<dbReference type="Proteomes" id="UP001430193">
    <property type="component" value="Unassembled WGS sequence"/>
</dbReference>